<accession>A0ACD3YVF2</accession>
<gene>
    <name evidence="1" type="ORF">LCI18_003521</name>
</gene>
<keyword evidence="2" id="KW-1185">Reference proteome</keyword>
<sequence>MGDISSLELNDHDSHLEAKFGFGFDVEEVLKQLTTHEKIDLLAGIDFWHTKAIPRLNVPSIRMSDGPNGLRSTWFFNGVPTVYFPYGTSLAATWSINLQKAGSLMGAKVRAKGAHMLLDPTTVNMQRSPLGGRAFKSFSEDPILARYCAASIINRVRSRRGQMLLHAIMPRNIDMETINERVRLLLELLHRAIQPGIPENVPEEPWDTPEMAVFLREVAGEAIVFLKNDNHTLPFKKSEKRA</sequence>
<protein>
    <submittedName>
        <fullName evidence="1">Uncharacterized protein</fullName>
    </submittedName>
</protein>
<organism evidence="1 2">
    <name type="scientific">Fusarium solani subsp. cucurbitae</name>
    <name type="common">Neocosmosporum cucurbitae</name>
    <dbReference type="NCBI Taxonomy" id="2747967"/>
    <lineage>
        <taxon>Eukaryota</taxon>
        <taxon>Fungi</taxon>
        <taxon>Dikarya</taxon>
        <taxon>Ascomycota</taxon>
        <taxon>Pezizomycotina</taxon>
        <taxon>Sordariomycetes</taxon>
        <taxon>Hypocreomycetidae</taxon>
        <taxon>Hypocreales</taxon>
        <taxon>Nectriaceae</taxon>
        <taxon>Fusarium</taxon>
        <taxon>Fusarium solani species complex</taxon>
    </lineage>
</organism>
<dbReference type="EMBL" id="CP090032">
    <property type="protein sequence ID" value="UPK92586.1"/>
    <property type="molecule type" value="Genomic_DNA"/>
</dbReference>
<name>A0ACD3YVF2_FUSSC</name>
<evidence type="ECO:0000313" key="2">
    <source>
        <dbReference type="Proteomes" id="UP000830768"/>
    </source>
</evidence>
<dbReference type="Proteomes" id="UP000830768">
    <property type="component" value="Chromosome 3"/>
</dbReference>
<reference evidence="1" key="1">
    <citation type="submission" date="2021-11" db="EMBL/GenBank/DDBJ databases">
        <title>Fusarium solani-melongenae Genome sequencing and assembly.</title>
        <authorList>
            <person name="Xie S."/>
            <person name="Huang L."/>
            <person name="Zhang X."/>
        </authorList>
    </citation>
    <scope>NUCLEOTIDE SEQUENCE</scope>
    <source>
        <strain evidence="1">CRI 24-3</strain>
    </source>
</reference>
<proteinExistence type="predicted"/>
<evidence type="ECO:0000313" key="1">
    <source>
        <dbReference type="EMBL" id="UPK92586.1"/>
    </source>
</evidence>